<comment type="caution">
    <text evidence="2">The sequence shown here is derived from an EMBL/GenBank/DDBJ whole genome shotgun (WGS) entry which is preliminary data.</text>
</comment>
<feature type="transmembrane region" description="Helical" evidence="1">
    <location>
        <begin position="104"/>
        <end position="124"/>
    </location>
</feature>
<keyword evidence="1" id="KW-0472">Membrane</keyword>
<evidence type="ECO:0000313" key="3">
    <source>
        <dbReference type="Proteomes" id="UP000215607"/>
    </source>
</evidence>
<gene>
    <name evidence="2" type="ORF">DJ79_12345</name>
</gene>
<dbReference type="AlphaFoldDB" id="A0A256JCK1"/>
<organism evidence="2 3">
    <name type="scientific">Halorubrum ezzemoulense</name>
    <name type="common">Halorubrum chaoviator</name>
    <dbReference type="NCBI Taxonomy" id="337243"/>
    <lineage>
        <taxon>Archaea</taxon>
        <taxon>Methanobacteriati</taxon>
        <taxon>Methanobacteriota</taxon>
        <taxon>Stenosarchaea group</taxon>
        <taxon>Halobacteria</taxon>
        <taxon>Halobacteriales</taxon>
        <taxon>Haloferacaceae</taxon>
        <taxon>Halorubrum</taxon>
    </lineage>
</organism>
<keyword evidence="1" id="KW-1133">Transmembrane helix</keyword>
<dbReference type="Proteomes" id="UP000215607">
    <property type="component" value="Unassembled WGS sequence"/>
</dbReference>
<name>A0A256JCK1_HALEZ</name>
<dbReference type="EMBL" id="NHPA01000056">
    <property type="protein sequence ID" value="OYR66500.1"/>
    <property type="molecule type" value="Genomic_DNA"/>
</dbReference>
<evidence type="ECO:0000313" key="2">
    <source>
        <dbReference type="EMBL" id="OYR66500.1"/>
    </source>
</evidence>
<keyword evidence="1" id="KW-0812">Transmembrane</keyword>
<accession>A0A256JCK1</accession>
<proteinExistence type="predicted"/>
<sequence>MSGAADELPSGDDPSPNSVLTGTIGYLNADGTLGTLLQGAIFGTLVSVFTGGVNLIQSIVGLITAPIDATGEATIATIEATVIEPLGIVTASAQASATSIGDQFGVFAFIVGLAILLGGFWIVIQFLQEDETSDTFIVPGFPDIPFIGVDEENDEG</sequence>
<reference evidence="2 3" key="1">
    <citation type="journal article" date="2014" name="Front. Microbiol.">
        <title>Population and genomic analysis of the genus Halorubrum.</title>
        <authorList>
            <person name="Fullmer M.S."/>
            <person name="Soucy S.M."/>
            <person name="Swithers K.S."/>
            <person name="Makkay A.M."/>
            <person name="Wheeler R."/>
            <person name="Ventosa A."/>
            <person name="Gogarten J.P."/>
            <person name="Papke R.T."/>
        </authorList>
    </citation>
    <scope>NUCLEOTIDE SEQUENCE [LARGE SCALE GENOMIC DNA]</scope>
    <source>
        <strain evidence="2 3">Ga2p</strain>
    </source>
</reference>
<protein>
    <submittedName>
        <fullName evidence="2">Uncharacterized protein</fullName>
    </submittedName>
</protein>
<evidence type="ECO:0000256" key="1">
    <source>
        <dbReference type="SAM" id="Phobius"/>
    </source>
</evidence>